<reference evidence="3" key="3">
    <citation type="journal article" date="2006" name="Nucleic Acids Res.">
        <title>The Rice Annotation Project Database (RAP-DB): hub for Oryza sativa ssp. japonica genome information.</title>
        <authorList>
            <person name="Ohyanagi H."/>
            <person name="Tanaka T."/>
            <person name="Sakai H."/>
            <person name="Shigemoto Y."/>
            <person name="Yamaguchi K."/>
            <person name="Habara T."/>
            <person name="Fujii Y."/>
            <person name="Antonio B.A."/>
            <person name="Nagamura Y."/>
            <person name="Imanishi T."/>
            <person name="Ikeo K."/>
            <person name="Itoh T."/>
            <person name="Gojobori T."/>
            <person name="Sasaki T."/>
        </authorList>
    </citation>
    <scope>NUCLEOTIDE SEQUENCE</scope>
</reference>
<accession>Q6K7P7</accession>
<reference evidence="3" key="8">
    <citation type="submission" date="2012-08" db="EMBL/GenBank/DDBJ databases">
        <title>The Second Rice Annotation Project Meeting (RAP2).</title>
        <authorList>
            <consortium name="The Rice Annotation Project (RAP)"/>
        </authorList>
    </citation>
    <scope>NUCLEOTIDE SEQUENCE</scope>
</reference>
<dbReference type="Proteomes" id="UP000000763">
    <property type="component" value="Chromosome 2"/>
</dbReference>
<sequence>MTTARRRRGRGGIEGDLAAPPRRRPPPAAAPPPRAVALLLPLALSSLPAPGPLPSSLALLAKVAVVLARCSRRLLAGERRWLLLRRYRSRRIWRSRCLGHCNAGGNMLWNLYLLSILIPGTLVSVGTRYLWYRLIPLVPGTRLVPSIWYRVPVISSTWWPGGGERGGGSRVVEQEKEVARESGGRRGEAWRRQRRIRWSARRGSR</sequence>
<protein>
    <submittedName>
        <fullName evidence="3">Os02g0828300 protein</fullName>
    </submittedName>
</protein>
<feature type="region of interest" description="Disordered" evidence="1">
    <location>
        <begin position="1"/>
        <end position="32"/>
    </location>
</feature>
<evidence type="ECO:0000256" key="1">
    <source>
        <dbReference type="SAM" id="MobiDB-lite"/>
    </source>
</evidence>
<evidence type="ECO:0000313" key="2">
    <source>
        <dbReference type="EMBL" id="BAD23065.1"/>
    </source>
</evidence>
<reference evidence="2" key="1">
    <citation type="submission" date="2002-02" db="EMBL/GenBank/DDBJ databases">
        <title>Oryza sativa nipponbare(GA3) genomic DNA, chromosome 2, PAC clone:P0452F04.</title>
        <authorList>
            <person name="Sasaki T."/>
            <person name="Matsumoto T."/>
            <person name="Yamamoto K."/>
        </authorList>
    </citation>
    <scope>NUCLEOTIDE SEQUENCE</scope>
</reference>
<evidence type="ECO:0000313" key="4">
    <source>
        <dbReference type="Proteomes" id="UP000000763"/>
    </source>
</evidence>
<dbReference type="EMBL" id="AP004776">
    <property type="protein sequence ID" value="BAD23065.1"/>
    <property type="molecule type" value="Genomic_DNA"/>
</dbReference>
<reference evidence="4" key="6">
    <citation type="journal article" date="2008" name="Nucleic Acids Res.">
        <title>The rice annotation project database (RAP-DB): 2008 update.</title>
        <authorList>
            <consortium name="The rice annotation project (RAP)"/>
        </authorList>
    </citation>
    <scope>GENOME REANNOTATION</scope>
    <source>
        <strain evidence="4">cv. Nipponbare</strain>
    </source>
</reference>
<reference evidence="3 4" key="2">
    <citation type="journal article" date="2005" name="Nature">
        <title>The map-based sequence of the rice genome.</title>
        <authorList>
            <consortium name="International rice genome sequencing project (IRGSP)"/>
            <person name="Matsumoto T."/>
            <person name="Wu J."/>
            <person name="Kanamori H."/>
            <person name="Katayose Y."/>
            <person name="Fujisawa M."/>
            <person name="Namiki N."/>
            <person name="Mizuno H."/>
            <person name="Yamamoto K."/>
            <person name="Antonio B.A."/>
            <person name="Baba T."/>
            <person name="Sakata K."/>
            <person name="Nagamura Y."/>
            <person name="Aoki H."/>
            <person name="Arikawa K."/>
            <person name="Arita K."/>
            <person name="Bito T."/>
            <person name="Chiden Y."/>
            <person name="Fujitsuka N."/>
            <person name="Fukunaka R."/>
            <person name="Hamada M."/>
            <person name="Harada C."/>
            <person name="Hayashi A."/>
            <person name="Hijishita S."/>
            <person name="Honda M."/>
            <person name="Hosokawa S."/>
            <person name="Ichikawa Y."/>
            <person name="Idonuma A."/>
            <person name="Iijima M."/>
            <person name="Ikeda M."/>
            <person name="Ikeno M."/>
            <person name="Ito K."/>
            <person name="Ito S."/>
            <person name="Ito T."/>
            <person name="Ito Y."/>
            <person name="Ito Y."/>
            <person name="Iwabuchi A."/>
            <person name="Kamiya K."/>
            <person name="Karasawa W."/>
            <person name="Kurita K."/>
            <person name="Katagiri S."/>
            <person name="Kikuta A."/>
            <person name="Kobayashi H."/>
            <person name="Kobayashi N."/>
            <person name="Machita K."/>
            <person name="Maehara T."/>
            <person name="Masukawa M."/>
            <person name="Mizubayashi T."/>
            <person name="Mukai Y."/>
            <person name="Nagasaki H."/>
            <person name="Nagata Y."/>
            <person name="Naito S."/>
            <person name="Nakashima M."/>
            <person name="Nakama Y."/>
            <person name="Nakamichi Y."/>
            <person name="Nakamura M."/>
            <person name="Meguro A."/>
            <person name="Negishi M."/>
            <person name="Ohta I."/>
            <person name="Ohta T."/>
            <person name="Okamoto M."/>
            <person name="Ono N."/>
            <person name="Saji S."/>
            <person name="Sakaguchi M."/>
            <person name="Sakai K."/>
            <person name="Shibata M."/>
            <person name="Shimokawa T."/>
            <person name="Song J."/>
            <person name="Takazaki Y."/>
            <person name="Terasawa K."/>
            <person name="Tsugane M."/>
            <person name="Tsuji K."/>
            <person name="Ueda S."/>
            <person name="Waki K."/>
            <person name="Yamagata H."/>
            <person name="Yamamoto M."/>
            <person name="Yamamoto S."/>
            <person name="Yamane H."/>
            <person name="Yoshiki S."/>
            <person name="Yoshihara R."/>
            <person name="Yukawa K."/>
            <person name="Zhong H."/>
            <person name="Yano M."/>
            <person name="Yuan Q."/>
            <person name="Ouyang S."/>
            <person name="Liu J."/>
            <person name="Jones K.M."/>
            <person name="Gansberger K."/>
            <person name="Moffat K."/>
            <person name="Hill J."/>
            <person name="Bera J."/>
            <person name="Fadrosh D."/>
            <person name="Jin S."/>
            <person name="Johri S."/>
            <person name="Kim M."/>
            <person name="Overton L."/>
            <person name="Reardon M."/>
            <person name="Tsitrin T."/>
            <person name="Vuong H."/>
            <person name="Weaver B."/>
            <person name="Ciecko A."/>
            <person name="Tallon L."/>
            <person name="Jackson J."/>
            <person name="Pai G."/>
            <person name="Aken S.V."/>
            <person name="Utterback T."/>
            <person name="Reidmuller S."/>
            <person name="Feldblyum T."/>
            <person name="Hsiao J."/>
            <person name="Zismann V."/>
            <person name="Iobst S."/>
            <person name="de Vazeille A.R."/>
            <person name="Buell C.R."/>
            <person name="Ying K."/>
            <person name="Li Y."/>
            <person name="Lu T."/>
            <person name="Huang Y."/>
            <person name="Zhao Q."/>
            <person name="Feng Q."/>
            <person name="Zhang L."/>
            <person name="Zhu J."/>
            <person name="Weng Q."/>
            <person name="Mu J."/>
            <person name="Lu Y."/>
            <person name="Fan D."/>
            <person name="Liu Y."/>
            <person name="Guan J."/>
            <person name="Zhang Y."/>
            <person name="Yu S."/>
            <person name="Liu X."/>
            <person name="Zhang Y."/>
            <person name="Hong G."/>
            <person name="Han B."/>
            <person name="Choisne N."/>
            <person name="Demange N."/>
            <person name="Orjeda G."/>
            <person name="Samain S."/>
            <person name="Cattolico L."/>
            <person name="Pelletier E."/>
            <person name="Couloux A."/>
            <person name="Segurens B."/>
            <person name="Wincker P."/>
            <person name="D'Hont A."/>
            <person name="Scarpelli C."/>
            <person name="Weissenbach J."/>
            <person name="Salanoubat M."/>
            <person name="Quetier F."/>
            <person name="Yu Y."/>
            <person name="Kim H.R."/>
            <person name="Rambo T."/>
            <person name="Currie J."/>
            <person name="Collura K."/>
            <person name="Luo M."/>
            <person name="Yang T."/>
            <person name="Ammiraju J.S.S."/>
            <person name="Engler F."/>
            <person name="Soderlund C."/>
            <person name="Wing R.A."/>
            <person name="Palmer L.E."/>
            <person name="de la Bastide M."/>
            <person name="Spiegel L."/>
            <person name="Nascimento L."/>
            <person name="Zutavern T."/>
            <person name="O'Shaughnessy A."/>
            <person name="Dike S."/>
            <person name="Dedhia N."/>
            <person name="Preston R."/>
            <person name="Balija V."/>
            <person name="McCombie W.R."/>
            <person name="Chow T."/>
            <person name="Chen H."/>
            <person name="Chung M."/>
            <person name="Chen C."/>
            <person name="Shaw J."/>
            <person name="Wu H."/>
            <person name="Hsiao K."/>
            <person name="Chao Y."/>
            <person name="Chu M."/>
            <person name="Cheng C."/>
            <person name="Hour A."/>
            <person name="Lee P."/>
            <person name="Lin S."/>
            <person name="Lin Y."/>
            <person name="Liou J."/>
            <person name="Liu S."/>
            <person name="Hsing Y."/>
            <person name="Raghuvanshi S."/>
            <person name="Mohanty A."/>
            <person name="Bharti A.K."/>
            <person name="Gaur A."/>
            <person name="Gupta V."/>
            <person name="Kumar D."/>
            <person name="Ravi V."/>
            <person name="Vij S."/>
            <person name="Kapur A."/>
            <person name="Khurana P."/>
            <person name="Khurana P."/>
            <person name="Khurana J.P."/>
            <person name="Tyagi A.K."/>
            <person name="Gaikwad K."/>
            <person name="Singh A."/>
            <person name="Dalal V."/>
            <person name="Srivastava S."/>
            <person name="Dixit A."/>
            <person name="Pal A.K."/>
            <person name="Ghazi I.A."/>
            <person name="Yadav M."/>
            <person name="Pandit A."/>
            <person name="Bhargava A."/>
            <person name="Sureshbabu K."/>
            <person name="Batra K."/>
            <person name="Sharma T.R."/>
            <person name="Mohapatra T."/>
            <person name="Singh N.K."/>
            <person name="Messing J."/>
            <person name="Nelson A.B."/>
            <person name="Fuks G."/>
            <person name="Kavchok S."/>
            <person name="Keizer G."/>
            <person name="Linton E."/>
            <person name="Llaca V."/>
            <person name="Song R."/>
            <person name="Tanyolac B."/>
            <person name="Young S."/>
            <person name="Ho-Il K."/>
            <person name="Hahn J.H."/>
            <person name="Sangsakoo G."/>
            <person name="Vanavichit A."/>
            <person name="de Mattos Luiz.A.T."/>
            <person name="Zimmer P.D."/>
            <person name="Malone G."/>
            <person name="Dellagostin O."/>
            <person name="de Oliveira A.C."/>
            <person name="Bevan M."/>
            <person name="Bancroft I."/>
            <person name="Minx P."/>
            <person name="Cordum H."/>
            <person name="Wilson R."/>
            <person name="Cheng Z."/>
            <person name="Jin W."/>
            <person name="Jiang J."/>
            <person name="Leong S.A."/>
            <person name="Iwama H."/>
            <person name="Gojobori T."/>
            <person name="Itoh T."/>
            <person name="Niimura Y."/>
            <person name="Fujii Y."/>
            <person name="Habara T."/>
            <person name="Sakai H."/>
            <person name="Sato Y."/>
            <person name="Wilson G."/>
            <person name="Kumar K."/>
            <person name="McCouch S."/>
            <person name="Juretic N."/>
            <person name="Hoen D."/>
            <person name="Wright S."/>
            <person name="Bruskiewich R."/>
            <person name="Bureau T."/>
            <person name="Miyao A."/>
            <person name="Hirochika H."/>
            <person name="Nishikawa T."/>
            <person name="Kadowaki K."/>
            <person name="Sugiura M."/>
            <person name="Burr B."/>
            <person name="Sasaki T."/>
        </authorList>
    </citation>
    <scope>NUCLEOTIDE SEQUENCE [LARGE SCALE GENOMIC DNA]</scope>
    <source>
        <strain evidence="4">cv. Nipponbare</strain>
    </source>
</reference>
<dbReference type="EMBL" id="AP008208">
    <property type="protein sequence ID" value="BAF10514.1"/>
    <property type="molecule type" value="Genomic_DNA"/>
</dbReference>
<dbReference type="AlphaFoldDB" id="Q6K7P7"/>
<organism evidence="2 4">
    <name type="scientific">Oryza sativa subsp. japonica</name>
    <name type="common">Rice</name>
    <dbReference type="NCBI Taxonomy" id="39947"/>
    <lineage>
        <taxon>Eukaryota</taxon>
        <taxon>Viridiplantae</taxon>
        <taxon>Streptophyta</taxon>
        <taxon>Embryophyta</taxon>
        <taxon>Tracheophyta</taxon>
        <taxon>Spermatophyta</taxon>
        <taxon>Magnoliopsida</taxon>
        <taxon>Liliopsida</taxon>
        <taxon>Poales</taxon>
        <taxon>Poaceae</taxon>
        <taxon>BOP clade</taxon>
        <taxon>Oryzoideae</taxon>
        <taxon>Oryzeae</taxon>
        <taxon>Oryzinae</taxon>
        <taxon>Oryza</taxon>
        <taxon>Oryza sativa</taxon>
    </lineage>
</organism>
<reference evidence="3" key="4">
    <citation type="journal article" date="2007" name="Genome Res.">
        <title>Curated Genome Annotation of Oryza sativa ssp. japonica and Comparative Genome Analysis with Arabidopsis thaliana.</title>
        <authorList>
            <consortium name="The Rice Annotation Project (RAP)"/>
            <person name="Itoh T."/>
            <person name="Tanaka T."/>
            <person name="Barrero R.A."/>
            <person name="Yamasaki C."/>
            <person name="Fujii Y."/>
            <person name="Hilton P.B."/>
            <person name="Antonio B.A."/>
            <person name="Aono H."/>
            <person name="Apweiler R."/>
            <person name="Bruskiewich R."/>
            <person name="Bureau T."/>
            <person name="Burr F."/>
            <person name="Costa de Oliveira A."/>
            <person name="Fuks G."/>
            <person name="Habara T."/>
            <person name="Haberer G."/>
            <person name="Han B."/>
            <person name="Harada E."/>
            <person name="Hiraki A.T."/>
            <person name="Hirochika H."/>
            <person name="Hoen D."/>
            <person name="Hokari H."/>
            <person name="Hosokawa S."/>
            <person name="Hsing Y."/>
            <person name="Ikawa H."/>
            <person name="Ikeo K."/>
            <person name="Imanishi T."/>
            <person name="Ito Y."/>
            <person name="Jaiswal P."/>
            <person name="Kanno M."/>
            <person name="Kawahara Y."/>
            <person name="Kawamura T."/>
            <person name="Kawashima H."/>
            <person name="Khurana J.P."/>
            <person name="Kikuchi S."/>
            <person name="Komatsu S."/>
            <person name="Koyanagi K.O."/>
            <person name="Kubooka H."/>
            <person name="Lieberherr D."/>
            <person name="Lin Y.C."/>
            <person name="Lonsdale D."/>
            <person name="Matsumoto T."/>
            <person name="Matsuya A."/>
            <person name="McCombie W.R."/>
            <person name="Messing J."/>
            <person name="Miyao A."/>
            <person name="Mulder N."/>
            <person name="Nagamura Y."/>
            <person name="Nam J."/>
            <person name="Namiki N."/>
            <person name="Numa H."/>
            <person name="Nurimoto S."/>
            <person name="O'donovan C."/>
            <person name="Ohyanagi H."/>
            <person name="Okido T."/>
            <person name="Oota S."/>
            <person name="Osato N."/>
            <person name="Palmer L.E."/>
            <person name="Quetier F."/>
            <person name="Raghuvanshi S."/>
            <person name="Saichi N."/>
            <person name="Sakai H."/>
            <person name="Sakai Y."/>
            <person name="Sakata K."/>
            <person name="Sakurai T."/>
            <person name="Sato F."/>
            <person name="Sato Y."/>
            <person name="Schoof H."/>
            <person name="Seki M."/>
            <person name="Shibata M."/>
            <person name="Shimizu Y."/>
            <person name="Shinozaki K."/>
            <person name="Shinso Y."/>
            <person name="Singh N.K."/>
            <person name="Smith-White B."/>
            <person name="Takeda J."/>
            <person name="Tanino M."/>
            <person name="Tatusova T."/>
            <person name="Thongjuea S."/>
            <person name="Todokoro F."/>
            <person name="Tsugane M."/>
            <person name="Tyagi A.K."/>
            <person name="Vanavichit A."/>
            <person name="Wang A."/>
            <person name="Wing R.A."/>
            <person name="Yamaguchi K."/>
            <person name="Yamamoto M."/>
            <person name="Yamamoto N."/>
            <person name="Yu Y."/>
            <person name="Zhang H."/>
            <person name="Zhao Q."/>
            <person name="Higo K."/>
            <person name="Burr B."/>
            <person name="Gojobori T."/>
            <person name="Sasaki T."/>
        </authorList>
    </citation>
    <scope>NUCLEOTIDE SEQUENCE</scope>
</reference>
<gene>
    <name evidence="3" type="ordered locus">Os02g0828300</name>
    <name evidence="2" type="ORF">P0452F04.38</name>
</gene>
<reference evidence="3" key="5">
    <citation type="journal article" date="2008" name="Nucleic Acids Res.">
        <title>The Rice Annotation Project Database (RAP-DB): 2008 update.</title>
        <authorList>
            <consortium name="The Rice Annotation Project (RAP)"/>
            <person name="Tanaka T."/>
            <person name="Antonio B.A."/>
            <person name="Kikuchi S."/>
            <person name="Matsumoto T."/>
            <person name="Nagamura Y."/>
            <person name="Numa H."/>
            <person name="Sakai H."/>
            <person name="Wu J."/>
            <person name="Itoh T."/>
            <person name="Sasaki T."/>
            <person name="Aono R."/>
            <person name="Fujii Y."/>
            <person name="Habara T."/>
            <person name="Harada E."/>
            <person name="Kanno M."/>
            <person name="Kawahara Y."/>
            <person name="Kawashima H."/>
            <person name="Kubooka H."/>
            <person name="Matsuya A."/>
            <person name="Nakaoka H."/>
            <person name="Saichi N."/>
            <person name="Sanbonmatsu R."/>
            <person name="Sato Y."/>
            <person name="Shinso Y."/>
            <person name="Suzuki M."/>
            <person name="Takeda J."/>
            <person name="Tanino M."/>
            <person name="Todokoro F."/>
            <person name="Yamaguchi K."/>
            <person name="Yamamoto N."/>
            <person name="Yamasaki C."/>
            <person name="Imanishi T."/>
            <person name="Okido T."/>
            <person name="Tada M."/>
            <person name="Ikeo K."/>
            <person name="Tateno Y."/>
            <person name="Gojobori T."/>
            <person name="Lin Y.C."/>
            <person name="Wei F.J."/>
            <person name="Hsing Y.I."/>
            <person name="Zhao Q."/>
            <person name="Han B."/>
            <person name="Kramer M.R."/>
            <person name="McCombie R.W."/>
            <person name="Lonsdale D."/>
            <person name="O'Donovan C.C."/>
            <person name="Whitfield E.J."/>
            <person name="Apweiler R."/>
            <person name="Koyanagi K.O."/>
            <person name="Khurana J.P."/>
            <person name="Raghuvanshi S."/>
            <person name="Singh N.K."/>
            <person name="Tyagi A.K."/>
            <person name="Haberer G."/>
            <person name="Fujisawa M."/>
            <person name="Hosokawa S."/>
            <person name="Ito Y."/>
            <person name="Ikawa H."/>
            <person name="Shibata M."/>
            <person name="Yamamoto M."/>
            <person name="Bruskiewich R.M."/>
            <person name="Hoen D.R."/>
            <person name="Bureau TE."/>
            <person name="Namiki N."/>
            <person name="Ohyanagi H."/>
            <person name="Sakai Y."/>
            <person name="Nobushima S."/>
            <person name="Sakata K."/>
            <person name="Barrero R.A."/>
            <person name="Sato Y."/>
            <person name="Souvorov A."/>
            <person name="Smith-White B."/>
            <person name="Tatusova T."/>
            <person name="An S."/>
            <person name="An G."/>
            <person name="OOta S."/>
            <person name="Fuks G."/>
            <person name="Messing J."/>
            <person name="Christie K.R."/>
            <person name="Lieberherr D."/>
            <person name="Kim H."/>
            <person name="Zuccolo A."/>
            <person name="Wing R.A."/>
            <person name="Nobuta K."/>
            <person name="Green P.J."/>
            <person name="Lu C."/>
            <person name="Meyers BC."/>
            <person name="Chaparro C."/>
            <person name="Piegu B."/>
            <person name="Panaud O."/>
            <person name="Echeverria M."/>
        </authorList>
    </citation>
    <scope>NUCLEOTIDE SEQUENCE</scope>
</reference>
<reference evidence="3" key="7">
    <citation type="submission" date="2012-08" db="EMBL/GenBank/DDBJ databases">
        <title>Oryza sativa nipponbare(GA3) genomic DNA, chromosome 2.</title>
        <authorList>
            <consortium name="IRGSP(International Rice Genome Sequencing Project)"/>
        </authorList>
    </citation>
    <scope>NUCLEOTIDE SEQUENCE</scope>
</reference>
<feature type="compositionally biased region" description="Basic residues" evidence="1">
    <location>
        <begin position="1"/>
        <end position="10"/>
    </location>
</feature>
<proteinExistence type="predicted"/>
<evidence type="ECO:0000313" key="3">
    <source>
        <dbReference type="EMBL" id="BAF10514.1"/>
    </source>
</evidence>
<dbReference type="KEGG" id="dosa:Os02g0828300"/>
<name>Q6K7P7_ORYSJ</name>